<comment type="caution">
    <text evidence="2">The sequence shown here is derived from an EMBL/GenBank/DDBJ whole genome shotgun (WGS) entry which is preliminary data.</text>
</comment>
<dbReference type="PROSITE" id="PS51934">
    <property type="entry name" value="LRAT"/>
    <property type="match status" value="1"/>
</dbReference>
<name>A0A2U1N557_ARTAN</name>
<reference evidence="2 3" key="1">
    <citation type="journal article" date="2018" name="Mol. Plant">
        <title>The genome of Artemisia annua provides insight into the evolution of Asteraceae family and artemisinin biosynthesis.</title>
        <authorList>
            <person name="Shen Q."/>
            <person name="Zhang L."/>
            <person name="Liao Z."/>
            <person name="Wang S."/>
            <person name="Yan T."/>
            <person name="Shi P."/>
            <person name="Liu M."/>
            <person name="Fu X."/>
            <person name="Pan Q."/>
            <person name="Wang Y."/>
            <person name="Lv Z."/>
            <person name="Lu X."/>
            <person name="Zhang F."/>
            <person name="Jiang W."/>
            <person name="Ma Y."/>
            <person name="Chen M."/>
            <person name="Hao X."/>
            <person name="Li L."/>
            <person name="Tang Y."/>
            <person name="Lv G."/>
            <person name="Zhou Y."/>
            <person name="Sun X."/>
            <person name="Brodelius P.E."/>
            <person name="Rose J.K.C."/>
            <person name="Tang K."/>
        </authorList>
    </citation>
    <scope>NUCLEOTIDE SEQUENCE [LARGE SCALE GENOMIC DNA]</scope>
    <source>
        <strain evidence="3">cv. Huhao1</strain>
        <tissue evidence="2">Leaf</tissue>
    </source>
</reference>
<dbReference type="PANTHER" id="PTHR46137:SF2">
    <property type="entry name" value="OS09G0526800 PROTEIN"/>
    <property type="match status" value="1"/>
</dbReference>
<organism evidence="2 3">
    <name type="scientific">Artemisia annua</name>
    <name type="common">Sweet wormwood</name>
    <dbReference type="NCBI Taxonomy" id="35608"/>
    <lineage>
        <taxon>Eukaryota</taxon>
        <taxon>Viridiplantae</taxon>
        <taxon>Streptophyta</taxon>
        <taxon>Embryophyta</taxon>
        <taxon>Tracheophyta</taxon>
        <taxon>Spermatophyta</taxon>
        <taxon>Magnoliopsida</taxon>
        <taxon>eudicotyledons</taxon>
        <taxon>Gunneridae</taxon>
        <taxon>Pentapetalae</taxon>
        <taxon>asterids</taxon>
        <taxon>campanulids</taxon>
        <taxon>Asterales</taxon>
        <taxon>Asteraceae</taxon>
        <taxon>Asteroideae</taxon>
        <taxon>Anthemideae</taxon>
        <taxon>Artemisiinae</taxon>
        <taxon>Artemisia</taxon>
    </lineage>
</organism>
<accession>A0A2U1N557</accession>
<evidence type="ECO:0000313" key="2">
    <source>
        <dbReference type="EMBL" id="PWA68619.1"/>
    </source>
</evidence>
<dbReference type="Gene3D" id="3.90.1720.10">
    <property type="entry name" value="endopeptidase domain like (from Nostoc punctiforme)"/>
    <property type="match status" value="1"/>
</dbReference>
<proteinExistence type="predicted"/>
<gene>
    <name evidence="2" type="ORF">CTI12_AA304740</name>
</gene>
<protein>
    <submittedName>
        <fullName evidence="2">LRAT-like domain-containing protein</fullName>
    </submittedName>
</protein>
<evidence type="ECO:0000259" key="1">
    <source>
        <dbReference type="PROSITE" id="PS51934"/>
    </source>
</evidence>
<dbReference type="AlphaFoldDB" id="A0A2U1N557"/>
<evidence type="ECO:0000313" key="3">
    <source>
        <dbReference type="Proteomes" id="UP000245207"/>
    </source>
</evidence>
<dbReference type="PANTHER" id="PTHR46137">
    <property type="entry name" value="OS05G0310600 PROTEIN"/>
    <property type="match status" value="1"/>
</dbReference>
<dbReference type="Proteomes" id="UP000245207">
    <property type="component" value="Unassembled WGS sequence"/>
</dbReference>
<dbReference type="InterPro" id="IPR007053">
    <property type="entry name" value="LRAT_dom"/>
</dbReference>
<dbReference type="STRING" id="35608.A0A2U1N557"/>
<dbReference type="OrthoDB" id="421951at2759"/>
<dbReference type="EMBL" id="PKPP01003597">
    <property type="protein sequence ID" value="PWA68619.1"/>
    <property type="molecule type" value="Genomic_DNA"/>
</dbReference>
<sequence>MKKHHTLINESFEHLANHFHVSWVSKNKSKREIVFLLIPLDSVLHLNEIKMGYLSHRVDPSELKAGDHIYTWRTAYAYSHHGIYVGEKMVIHFNNLEKTESGPVWNISSDLPSSFTSHYASCLNSHDCEFLQPNTGGNSGSSLSTCSHCTSWNPSIPALCLRLPHCGYRQPDSGVIVSCLNCFIGTGSLYRFQYGVGKLSYVSKIRGGTCTTAKSDPPNEVIDRALYLLRHGFGSYDVVKNNCEDFALYCRTCLAIRGKVTTGSSGQVNFVSNLPWKATLTFAAGKIVSNSFGIVSMAATTLGTYSWNRYKTDIGVRDDVEKVPVEEVVEFRRRNM</sequence>
<keyword evidence="3" id="KW-1185">Reference proteome</keyword>
<feature type="domain" description="LRAT" evidence="1">
    <location>
        <begin position="70"/>
        <end position="259"/>
    </location>
</feature>
<dbReference type="Pfam" id="PF04970">
    <property type="entry name" value="LRAT"/>
    <property type="match status" value="1"/>
</dbReference>